<evidence type="ECO:0000313" key="1">
    <source>
        <dbReference type="EMBL" id="TFK77140.1"/>
    </source>
</evidence>
<protein>
    <submittedName>
        <fullName evidence="1">Uncharacterized protein</fullName>
    </submittedName>
</protein>
<name>A0ACD3BG09_9AGAR</name>
<organism evidence="1 2">
    <name type="scientific">Pluteus cervinus</name>
    <dbReference type="NCBI Taxonomy" id="181527"/>
    <lineage>
        <taxon>Eukaryota</taxon>
        <taxon>Fungi</taxon>
        <taxon>Dikarya</taxon>
        <taxon>Basidiomycota</taxon>
        <taxon>Agaricomycotina</taxon>
        <taxon>Agaricomycetes</taxon>
        <taxon>Agaricomycetidae</taxon>
        <taxon>Agaricales</taxon>
        <taxon>Pluteineae</taxon>
        <taxon>Pluteaceae</taxon>
        <taxon>Pluteus</taxon>
    </lineage>
</organism>
<proteinExistence type="predicted"/>
<dbReference type="EMBL" id="ML208259">
    <property type="protein sequence ID" value="TFK77140.1"/>
    <property type="molecule type" value="Genomic_DNA"/>
</dbReference>
<keyword evidence="2" id="KW-1185">Reference proteome</keyword>
<sequence>MIQSVLTRFRTWQDGVSEVHTSAYTNIIRLARMVDHHDERHQPQIPQIVYYQAGIGSSKNMYSEYVEGTTGDSISGKVEDAYAFIAHNFVPGDEVFLFGFSRGAYTARMVAKVIGDFGILDRRDMGEFATIYKAQLQLAQAKDSKEVAGLQAQLKPWTQPGSLGRVRAGSDNGGFSIKVVGVFDTVGTFGLPEEFIFGNKTGASKFGFPDKVLGEHIERAYQALALDEPRADFVCTKFEQSANGRKKGQILRQVWFNGCHSDIGGGYKEHDLSDLTLTWMAANIIDVLCVDPHYLNRLLHPVKPWGQLPSHDPLTGVFKLSRRAQRPIPTNWDEATQEMYHASVLEQPQQHANLNVNTILAQHPDLVAQLSPLEQGIKALWPSKLNQPPASGGHGSLSAHLASVSLNPHVQHLSSFLSSHLKK</sequence>
<dbReference type="Proteomes" id="UP000308600">
    <property type="component" value="Unassembled WGS sequence"/>
</dbReference>
<gene>
    <name evidence="1" type="ORF">BDN72DRAFT_807618</name>
</gene>
<reference evidence="1 2" key="1">
    <citation type="journal article" date="2019" name="Nat. Ecol. Evol.">
        <title>Megaphylogeny resolves global patterns of mushroom evolution.</title>
        <authorList>
            <person name="Varga T."/>
            <person name="Krizsan K."/>
            <person name="Foldi C."/>
            <person name="Dima B."/>
            <person name="Sanchez-Garcia M."/>
            <person name="Sanchez-Ramirez S."/>
            <person name="Szollosi G.J."/>
            <person name="Szarkandi J.G."/>
            <person name="Papp V."/>
            <person name="Albert L."/>
            <person name="Andreopoulos W."/>
            <person name="Angelini C."/>
            <person name="Antonin V."/>
            <person name="Barry K.W."/>
            <person name="Bougher N.L."/>
            <person name="Buchanan P."/>
            <person name="Buyck B."/>
            <person name="Bense V."/>
            <person name="Catcheside P."/>
            <person name="Chovatia M."/>
            <person name="Cooper J."/>
            <person name="Damon W."/>
            <person name="Desjardin D."/>
            <person name="Finy P."/>
            <person name="Geml J."/>
            <person name="Haridas S."/>
            <person name="Hughes K."/>
            <person name="Justo A."/>
            <person name="Karasinski D."/>
            <person name="Kautmanova I."/>
            <person name="Kiss B."/>
            <person name="Kocsube S."/>
            <person name="Kotiranta H."/>
            <person name="LaButti K.M."/>
            <person name="Lechner B.E."/>
            <person name="Liimatainen K."/>
            <person name="Lipzen A."/>
            <person name="Lukacs Z."/>
            <person name="Mihaltcheva S."/>
            <person name="Morgado L.N."/>
            <person name="Niskanen T."/>
            <person name="Noordeloos M.E."/>
            <person name="Ohm R.A."/>
            <person name="Ortiz-Santana B."/>
            <person name="Ovrebo C."/>
            <person name="Racz N."/>
            <person name="Riley R."/>
            <person name="Savchenko A."/>
            <person name="Shiryaev A."/>
            <person name="Soop K."/>
            <person name="Spirin V."/>
            <person name="Szebenyi C."/>
            <person name="Tomsovsky M."/>
            <person name="Tulloss R.E."/>
            <person name="Uehling J."/>
            <person name="Grigoriev I.V."/>
            <person name="Vagvolgyi C."/>
            <person name="Papp T."/>
            <person name="Martin F.M."/>
            <person name="Miettinen O."/>
            <person name="Hibbett D.S."/>
            <person name="Nagy L.G."/>
        </authorList>
    </citation>
    <scope>NUCLEOTIDE SEQUENCE [LARGE SCALE GENOMIC DNA]</scope>
    <source>
        <strain evidence="1 2">NL-1719</strain>
    </source>
</reference>
<evidence type="ECO:0000313" key="2">
    <source>
        <dbReference type="Proteomes" id="UP000308600"/>
    </source>
</evidence>
<accession>A0ACD3BG09</accession>